<keyword evidence="6" id="KW-1133">Transmembrane helix</keyword>
<evidence type="ECO:0000256" key="1">
    <source>
        <dbReference type="ARBA" id="ARBA00000707"/>
    </source>
</evidence>
<evidence type="ECO:0000256" key="3">
    <source>
        <dbReference type="ARBA" id="ARBA00012759"/>
    </source>
</evidence>
<dbReference type="GO" id="GO:0005634">
    <property type="term" value="C:nucleus"/>
    <property type="evidence" value="ECO:0007669"/>
    <property type="project" value="TreeGrafter"/>
</dbReference>
<dbReference type="WBParaSite" id="Hba_08906">
    <property type="protein sequence ID" value="Hba_08906"/>
    <property type="gene ID" value="Hba_08906"/>
</dbReference>
<dbReference type="EC" id="3.4.19.12" evidence="3"/>
<reference evidence="9" key="1">
    <citation type="submission" date="2016-11" db="UniProtKB">
        <authorList>
            <consortium name="WormBaseParasite"/>
        </authorList>
    </citation>
    <scope>IDENTIFICATION</scope>
</reference>
<comment type="catalytic activity">
    <reaction evidence="1">
        <text>Thiol-dependent hydrolysis of ester, thioester, amide, peptide and isopeptide bonds formed by the C-terminal Gly of ubiquitin (a 76-residue protein attached to proteins as an intracellular targeting signal).</text>
        <dbReference type="EC" id="3.4.19.12"/>
    </reaction>
</comment>
<dbReference type="PROSITE" id="PS50235">
    <property type="entry name" value="USP_3"/>
    <property type="match status" value="1"/>
</dbReference>
<evidence type="ECO:0000256" key="2">
    <source>
        <dbReference type="ARBA" id="ARBA00009085"/>
    </source>
</evidence>
<dbReference type="GO" id="GO:0005829">
    <property type="term" value="C:cytosol"/>
    <property type="evidence" value="ECO:0007669"/>
    <property type="project" value="TreeGrafter"/>
</dbReference>
<dbReference type="InterPro" id="IPR028889">
    <property type="entry name" value="USP"/>
</dbReference>
<dbReference type="GO" id="GO:0006508">
    <property type="term" value="P:proteolysis"/>
    <property type="evidence" value="ECO:0007669"/>
    <property type="project" value="UniProtKB-KW"/>
</dbReference>
<dbReference type="GO" id="GO:0004843">
    <property type="term" value="F:cysteine-type deubiquitinase activity"/>
    <property type="evidence" value="ECO:0007669"/>
    <property type="project" value="UniProtKB-EC"/>
</dbReference>
<evidence type="ECO:0000256" key="4">
    <source>
        <dbReference type="ARBA" id="ARBA00022670"/>
    </source>
</evidence>
<organism evidence="8 9">
    <name type="scientific">Heterorhabditis bacteriophora</name>
    <name type="common">Entomopathogenic nematode worm</name>
    <dbReference type="NCBI Taxonomy" id="37862"/>
    <lineage>
        <taxon>Eukaryota</taxon>
        <taxon>Metazoa</taxon>
        <taxon>Ecdysozoa</taxon>
        <taxon>Nematoda</taxon>
        <taxon>Chromadorea</taxon>
        <taxon>Rhabditida</taxon>
        <taxon>Rhabditina</taxon>
        <taxon>Rhabditomorpha</taxon>
        <taxon>Strongyloidea</taxon>
        <taxon>Heterorhabditidae</taxon>
        <taxon>Heterorhabditis</taxon>
    </lineage>
</organism>
<dbReference type="InterPro" id="IPR050164">
    <property type="entry name" value="Peptidase_C19"/>
</dbReference>
<dbReference type="Gene3D" id="3.90.70.10">
    <property type="entry name" value="Cysteine proteinases"/>
    <property type="match status" value="2"/>
</dbReference>
<dbReference type="AlphaFoldDB" id="A0A1I7WUP4"/>
<keyword evidence="8" id="KW-1185">Reference proteome</keyword>
<keyword evidence="5" id="KW-0378">Hydrolase</keyword>
<evidence type="ECO:0000256" key="5">
    <source>
        <dbReference type="ARBA" id="ARBA00022801"/>
    </source>
</evidence>
<proteinExistence type="inferred from homology"/>
<dbReference type="SUPFAM" id="SSF54001">
    <property type="entry name" value="Cysteine proteinases"/>
    <property type="match status" value="1"/>
</dbReference>
<evidence type="ECO:0000256" key="6">
    <source>
        <dbReference type="SAM" id="Phobius"/>
    </source>
</evidence>
<keyword evidence="6" id="KW-0812">Transmembrane</keyword>
<dbReference type="InterPro" id="IPR001394">
    <property type="entry name" value="Peptidase_C19_UCH"/>
</dbReference>
<keyword evidence="4" id="KW-0645">Protease</keyword>
<dbReference type="GO" id="GO:0016579">
    <property type="term" value="P:protein deubiquitination"/>
    <property type="evidence" value="ECO:0007669"/>
    <property type="project" value="InterPro"/>
</dbReference>
<comment type="similarity">
    <text evidence="2">Belongs to the peptidase C19 family.</text>
</comment>
<accession>A0A1I7WUP4</accession>
<dbReference type="InterPro" id="IPR038765">
    <property type="entry name" value="Papain-like_cys_pep_sf"/>
</dbReference>
<protein>
    <recommendedName>
        <fullName evidence="3">ubiquitinyl hydrolase 1</fullName>
        <ecNumber evidence="3">3.4.19.12</ecNumber>
    </recommendedName>
</protein>
<dbReference type="PANTHER" id="PTHR24006">
    <property type="entry name" value="UBIQUITIN CARBOXYL-TERMINAL HYDROLASE"/>
    <property type="match status" value="1"/>
</dbReference>
<sequence length="319" mass="36648">MEYSRIYIVEVLLIVCLMVSLVIFTKCFVFQGANASSQLEKEISGEPFSGNEHYYGLVNSGNQKENLVTCLADLFHNIATQKRRVGTIAPKRFITKLKKENELFDNYMQQDAHEFLNYLLNTISETLIEEKSADKEKIHRTGTFRKGTISSDKGKDESEKVGFASIRKHYYFTDISFFKRVIFHLFLEIFLFKYMDQLSRYTKLSYRVLFPLELRLFNVSDDASNADRLYDLVAAVVHCGATPNRGHYITVVKSNSFWLLFDDDIVDKMDITSMEDFFGLSDGGLQKNSESAYILFYQARDSSDLLKTSSSSHSNHASI</sequence>
<feature type="domain" description="USP" evidence="7">
    <location>
        <begin position="1"/>
        <end position="300"/>
    </location>
</feature>
<evidence type="ECO:0000313" key="9">
    <source>
        <dbReference type="WBParaSite" id="Hba_08906"/>
    </source>
</evidence>
<dbReference type="Pfam" id="PF00443">
    <property type="entry name" value="UCH"/>
    <property type="match status" value="1"/>
</dbReference>
<feature type="transmembrane region" description="Helical" evidence="6">
    <location>
        <begin position="6"/>
        <end position="29"/>
    </location>
</feature>
<evidence type="ECO:0000313" key="8">
    <source>
        <dbReference type="Proteomes" id="UP000095283"/>
    </source>
</evidence>
<evidence type="ECO:0000259" key="7">
    <source>
        <dbReference type="PROSITE" id="PS50235"/>
    </source>
</evidence>
<name>A0A1I7WUP4_HETBA</name>
<dbReference type="Proteomes" id="UP000095283">
    <property type="component" value="Unplaced"/>
</dbReference>
<keyword evidence="6" id="KW-0472">Membrane</keyword>
<dbReference type="PANTHER" id="PTHR24006:SF733">
    <property type="entry name" value="RE52890P"/>
    <property type="match status" value="1"/>
</dbReference>